<reference evidence="10 11" key="1">
    <citation type="journal article" date="2010" name="Stand. Genomic Sci.">
        <title>Non-contiguous finished genome sequence of Aminomonas paucivorans type strain (GLU-3).</title>
        <authorList>
            <person name="Pitluck S."/>
            <person name="Yasawong M."/>
            <person name="Held B."/>
            <person name="Lapidus A."/>
            <person name="Nolan M."/>
            <person name="Copeland A."/>
            <person name="Lucas S."/>
            <person name="Del Rio T.G."/>
            <person name="Tice H."/>
            <person name="Cheng J.F."/>
            <person name="Chertkov O."/>
            <person name="Goodwin L."/>
            <person name="Tapia R."/>
            <person name="Han C."/>
            <person name="Liolios K."/>
            <person name="Ivanova N."/>
            <person name="Mavromatis K."/>
            <person name="Ovchinnikova G."/>
            <person name="Pati A."/>
            <person name="Chen A."/>
            <person name="Palaniappan K."/>
            <person name="Land M."/>
            <person name="Hauser L."/>
            <person name="Chang Y.J."/>
            <person name="Jeffries C.D."/>
            <person name="Pukall R."/>
            <person name="Spring S."/>
            <person name="Rohde M."/>
            <person name="Sikorski J."/>
            <person name="Goker M."/>
            <person name="Woyke T."/>
            <person name="Bristow J."/>
            <person name="Eisen J.A."/>
            <person name="Markowitz V."/>
            <person name="Hugenholtz P."/>
            <person name="Kyrpides N.C."/>
            <person name="Klenk H.P."/>
        </authorList>
    </citation>
    <scope>NUCLEOTIDE SEQUENCE [LARGE SCALE GENOMIC DNA]</scope>
    <source>
        <strain evidence="10 11">DSM 12260</strain>
    </source>
</reference>
<dbReference type="CDD" id="cd00739">
    <property type="entry name" value="DHPS"/>
    <property type="match status" value="1"/>
</dbReference>
<sequence>MPLVQIRFVDDRELSGALEALGADPRCHSFFHRKRETLCLQCLHVDTRAANALKQELLARGGDAAVHAHAIDRGVGESSVLLFGTLSQLRSLEDKLAAMPYWGLDALRRKLTEALTGLSQRRWSLPLPGGRALPLGDRTRIMGILNLTPDSFHQESRLDSPDSCLVRGEAMLAQGADVLDLGGESTRPGAAAVDPEEEIRRVAPAVRALRSRFPEAVLSVDTTKAAVARACLEEGADLINDISGLTFDPDLASTVARGGASLVLMHIQGVPRTMQQAPHYENLLGEVAAFFGEQMARAAQAGLEPERVVLDPGFGFGKTAEHNLELLRHLEAFCPLGRPLLVGASRKSTLGTVLGLPDPANRLEATLAVTSLCAWQGVSLVRVHDVAENVRAARMVDAVRGVAR</sequence>
<dbReference type="InterPro" id="IPR011005">
    <property type="entry name" value="Dihydropteroate_synth-like_sf"/>
</dbReference>
<dbReference type="InterPro" id="IPR045031">
    <property type="entry name" value="DHP_synth-like"/>
</dbReference>
<evidence type="ECO:0000256" key="1">
    <source>
        <dbReference type="ARBA" id="ARBA00000012"/>
    </source>
</evidence>
<evidence type="ECO:0000259" key="9">
    <source>
        <dbReference type="PROSITE" id="PS50972"/>
    </source>
</evidence>
<gene>
    <name evidence="10" type="ORF">Apau_1007</name>
</gene>
<dbReference type="GO" id="GO:0005829">
    <property type="term" value="C:cytosol"/>
    <property type="evidence" value="ECO:0007669"/>
    <property type="project" value="TreeGrafter"/>
</dbReference>
<evidence type="ECO:0000256" key="6">
    <source>
        <dbReference type="ARBA" id="ARBA00022723"/>
    </source>
</evidence>
<protein>
    <recommendedName>
        <fullName evidence="4">dihydropteroate synthase</fullName>
        <ecNumber evidence="4">2.5.1.15</ecNumber>
    </recommendedName>
</protein>
<proteinExistence type="predicted"/>
<dbReference type="GO" id="GO:0046656">
    <property type="term" value="P:folic acid biosynthetic process"/>
    <property type="evidence" value="ECO:0007669"/>
    <property type="project" value="UniProtKB-KW"/>
</dbReference>
<feature type="domain" description="Pterin-binding" evidence="9">
    <location>
        <begin position="139"/>
        <end position="394"/>
    </location>
</feature>
<dbReference type="PANTHER" id="PTHR20941:SF1">
    <property type="entry name" value="FOLIC ACID SYNTHESIS PROTEIN FOL1"/>
    <property type="match status" value="1"/>
</dbReference>
<dbReference type="SUPFAM" id="SSF51717">
    <property type="entry name" value="Dihydropteroate synthetase-like"/>
    <property type="match status" value="1"/>
</dbReference>
<evidence type="ECO:0000313" key="10">
    <source>
        <dbReference type="EMBL" id="EFQ23434.1"/>
    </source>
</evidence>
<evidence type="ECO:0000256" key="4">
    <source>
        <dbReference type="ARBA" id="ARBA00012458"/>
    </source>
</evidence>
<keyword evidence="5 10" id="KW-0808">Transferase</keyword>
<keyword evidence="11" id="KW-1185">Reference proteome</keyword>
<dbReference type="GO" id="GO:0004156">
    <property type="term" value="F:dihydropteroate synthase activity"/>
    <property type="evidence" value="ECO:0007669"/>
    <property type="project" value="UniProtKB-EC"/>
</dbReference>
<dbReference type="PROSITE" id="PS50972">
    <property type="entry name" value="PTERIN_BINDING"/>
    <property type="match status" value="1"/>
</dbReference>
<keyword evidence="6" id="KW-0479">Metal-binding</keyword>
<dbReference type="Pfam" id="PF00809">
    <property type="entry name" value="Pterin_bind"/>
    <property type="match status" value="1"/>
</dbReference>
<evidence type="ECO:0000313" key="11">
    <source>
        <dbReference type="Proteomes" id="UP000005096"/>
    </source>
</evidence>
<comment type="cofactor">
    <cofactor evidence="2">
        <name>Mg(2+)</name>
        <dbReference type="ChEBI" id="CHEBI:18420"/>
    </cofactor>
</comment>
<dbReference type="STRING" id="584708.Apau_1007"/>
<dbReference type="PANTHER" id="PTHR20941">
    <property type="entry name" value="FOLATE SYNTHESIS PROTEINS"/>
    <property type="match status" value="1"/>
</dbReference>
<evidence type="ECO:0000256" key="5">
    <source>
        <dbReference type="ARBA" id="ARBA00022679"/>
    </source>
</evidence>
<dbReference type="InterPro" id="IPR000489">
    <property type="entry name" value="Pterin-binding_dom"/>
</dbReference>
<dbReference type="EC" id="2.5.1.15" evidence="4"/>
<dbReference type="AlphaFoldDB" id="E3CWY4"/>
<dbReference type="RefSeq" id="WP_006300617.1">
    <property type="nucleotide sequence ID" value="NZ_CM001022.1"/>
</dbReference>
<dbReference type="EMBL" id="CM001022">
    <property type="protein sequence ID" value="EFQ23434.1"/>
    <property type="molecule type" value="Genomic_DNA"/>
</dbReference>
<keyword evidence="8" id="KW-0289">Folate biosynthesis</keyword>
<comment type="pathway">
    <text evidence="3">Cofactor biosynthesis; tetrahydrofolate biosynthesis; 7,8-dihydrofolate from 2-amino-4-hydroxy-6-hydroxymethyl-7,8-dihydropteridine diphosphate and 4-aminobenzoate: step 1/2.</text>
</comment>
<evidence type="ECO:0000256" key="7">
    <source>
        <dbReference type="ARBA" id="ARBA00022842"/>
    </source>
</evidence>
<dbReference type="NCBIfam" id="TIGR01496">
    <property type="entry name" value="DHPS"/>
    <property type="match status" value="1"/>
</dbReference>
<name>E3CWY4_9BACT</name>
<evidence type="ECO:0000256" key="3">
    <source>
        <dbReference type="ARBA" id="ARBA00004763"/>
    </source>
</evidence>
<dbReference type="PROSITE" id="PS00793">
    <property type="entry name" value="DHPS_2"/>
    <property type="match status" value="1"/>
</dbReference>
<evidence type="ECO:0000256" key="2">
    <source>
        <dbReference type="ARBA" id="ARBA00001946"/>
    </source>
</evidence>
<dbReference type="GO" id="GO:0046654">
    <property type="term" value="P:tetrahydrofolate biosynthetic process"/>
    <property type="evidence" value="ECO:0007669"/>
    <property type="project" value="TreeGrafter"/>
</dbReference>
<organism evidence="10 11">
    <name type="scientific">Aminomonas paucivorans DSM 12260</name>
    <dbReference type="NCBI Taxonomy" id="584708"/>
    <lineage>
        <taxon>Bacteria</taxon>
        <taxon>Thermotogati</taxon>
        <taxon>Synergistota</taxon>
        <taxon>Synergistia</taxon>
        <taxon>Synergistales</taxon>
        <taxon>Synergistaceae</taxon>
        <taxon>Aminomonas</taxon>
    </lineage>
</organism>
<dbReference type="PaxDb" id="584708-Apau_1007"/>
<dbReference type="OrthoDB" id="9811744at2"/>
<dbReference type="eggNOG" id="COG0294">
    <property type="taxonomic scope" value="Bacteria"/>
</dbReference>
<dbReference type="Proteomes" id="UP000005096">
    <property type="component" value="Chromosome"/>
</dbReference>
<comment type="catalytic activity">
    <reaction evidence="1">
        <text>(7,8-dihydropterin-6-yl)methyl diphosphate + 4-aminobenzoate = 7,8-dihydropteroate + diphosphate</text>
        <dbReference type="Rhea" id="RHEA:19949"/>
        <dbReference type="ChEBI" id="CHEBI:17836"/>
        <dbReference type="ChEBI" id="CHEBI:17839"/>
        <dbReference type="ChEBI" id="CHEBI:33019"/>
        <dbReference type="ChEBI" id="CHEBI:72950"/>
        <dbReference type="EC" id="2.5.1.15"/>
    </reaction>
</comment>
<dbReference type="Gene3D" id="3.20.20.20">
    <property type="entry name" value="Dihydropteroate synthase-like"/>
    <property type="match status" value="1"/>
</dbReference>
<dbReference type="InterPro" id="IPR006390">
    <property type="entry name" value="DHP_synth_dom"/>
</dbReference>
<evidence type="ECO:0000256" key="8">
    <source>
        <dbReference type="ARBA" id="ARBA00022909"/>
    </source>
</evidence>
<keyword evidence="7" id="KW-0460">Magnesium</keyword>
<dbReference type="GO" id="GO:0046872">
    <property type="term" value="F:metal ion binding"/>
    <property type="evidence" value="ECO:0007669"/>
    <property type="project" value="UniProtKB-KW"/>
</dbReference>
<accession>E3CWY4</accession>
<dbReference type="HOGENOM" id="CLU_008023_1_0_0"/>